<dbReference type="Proteomes" id="UP000186914">
    <property type="component" value="Unassembled WGS sequence"/>
</dbReference>
<name>A0A1N7FID1_9EURY</name>
<evidence type="ECO:0000313" key="2">
    <source>
        <dbReference type="Proteomes" id="UP000186914"/>
    </source>
</evidence>
<dbReference type="AlphaFoldDB" id="A0A1N7FID1"/>
<reference evidence="2" key="1">
    <citation type="submission" date="2017-01" db="EMBL/GenBank/DDBJ databases">
        <authorList>
            <person name="Varghese N."/>
            <person name="Submissions S."/>
        </authorList>
    </citation>
    <scope>NUCLEOTIDE SEQUENCE [LARGE SCALE GENOMIC DNA]</scope>
    <source>
        <strain evidence="2">CGMCC 1.7737</strain>
    </source>
</reference>
<protein>
    <submittedName>
        <fullName evidence="1">Uncharacterized protein</fullName>
    </submittedName>
</protein>
<gene>
    <name evidence="1" type="ORF">SAMN05421858_5096</name>
</gene>
<dbReference type="RefSeq" id="WP_175609821.1">
    <property type="nucleotide sequence ID" value="NZ_FTNO01000009.1"/>
</dbReference>
<sequence>MKQTTTIHVSKEFADTIHGYKCRGEDYEDVLRRELPDDLFTEEGQ</sequence>
<organism evidence="1 2">
    <name type="scientific">Haladaptatus litoreus</name>
    <dbReference type="NCBI Taxonomy" id="553468"/>
    <lineage>
        <taxon>Archaea</taxon>
        <taxon>Methanobacteriati</taxon>
        <taxon>Methanobacteriota</taxon>
        <taxon>Stenosarchaea group</taxon>
        <taxon>Halobacteria</taxon>
        <taxon>Halobacteriales</taxon>
        <taxon>Haladaptataceae</taxon>
        <taxon>Haladaptatus</taxon>
    </lineage>
</organism>
<dbReference type="OrthoDB" id="121084at2157"/>
<keyword evidence="2" id="KW-1185">Reference proteome</keyword>
<proteinExistence type="predicted"/>
<accession>A0A1N7FID1</accession>
<evidence type="ECO:0000313" key="1">
    <source>
        <dbReference type="EMBL" id="SIS00112.1"/>
    </source>
</evidence>
<dbReference type="EMBL" id="FTNO01000009">
    <property type="protein sequence ID" value="SIS00112.1"/>
    <property type="molecule type" value="Genomic_DNA"/>
</dbReference>